<dbReference type="Proteomes" id="UP000245591">
    <property type="component" value="Unassembled WGS sequence"/>
</dbReference>
<evidence type="ECO:0000313" key="5">
    <source>
        <dbReference type="Proteomes" id="UP000245591"/>
    </source>
</evidence>
<proteinExistence type="predicted"/>
<feature type="region of interest" description="Disordered" evidence="1">
    <location>
        <begin position="157"/>
        <end position="193"/>
    </location>
</feature>
<comment type="caution">
    <text evidence="3">The sequence shown here is derived from an EMBL/GenBank/DDBJ whole genome shotgun (WGS) entry which is preliminary data.</text>
</comment>
<keyword evidence="2" id="KW-0732">Signal</keyword>
<feature type="signal peptide" evidence="2">
    <location>
        <begin position="1"/>
        <end position="24"/>
    </location>
</feature>
<accession>A0A2U1IXC5</accession>
<feature type="chain" id="PRO_5044580841" evidence="2">
    <location>
        <begin position="25"/>
        <end position="405"/>
    </location>
</feature>
<evidence type="ECO:0000256" key="1">
    <source>
        <dbReference type="SAM" id="MobiDB-lite"/>
    </source>
</evidence>
<reference evidence="3 5" key="1">
    <citation type="journal article" date="2018" name="MBio">
        <title>Comparative Genomics Reveals the Core Gene Toolbox for the Fungus-Insect Symbiosis.</title>
        <authorList>
            <person name="Wang Y."/>
            <person name="Stata M."/>
            <person name="Wang W."/>
            <person name="Stajich J.E."/>
            <person name="White M.M."/>
            <person name="Moncalvo J.M."/>
        </authorList>
    </citation>
    <scope>NUCLEOTIDE SEQUENCE [LARGE SCALE GENOMIC DNA]</scope>
    <source>
        <strain evidence="3 5">AUS-126-30</strain>
    </source>
</reference>
<name>A0A2U1IXC5_SMIAN</name>
<gene>
    <name evidence="4" type="ORF">BB558_004659</name>
    <name evidence="3" type="ORF">BB558_006607</name>
</gene>
<dbReference type="EMBL" id="MBFU01000825">
    <property type="protein sequence ID" value="PVZ97448.1"/>
    <property type="molecule type" value="Genomic_DNA"/>
</dbReference>
<dbReference type="EMBL" id="MBFU01000450">
    <property type="protein sequence ID" value="PVZ99321.1"/>
    <property type="molecule type" value="Genomic_DNA"/>
</dbReference>
<evidence type="ECO:0000313" key="4">
    <source>
        <dbReference type="EMBL" id="PVZ99321.1"/>
    </source>
</evidence>
<organism evidence="3 5">
    <name type="scientific">Smittium angustum</name>
    <dbReference type="NCBI Taxonomy" id="133377"/>
    <lineage>
        <taxon>Eukaryota</taxon>
        <taxon>Fungi</taxon>
        <taxon>Fungi incertae sedis</taxon>
        <taxon>Zoopagomycota</taxon>
        <taxon>Kickxellomycotina</taxon>
        <taxon>Harpellomycetes</taxon>
        <taxon>Harpellales</taxon>
        <taxon>Legeriomycetaceae</taxon>
        <taxon>Smittium</taxon>
    </lineage>
</organism>
<sequence>MLMNSKTILLALTCISFAGHIVFGQDILVQETEQKKFKPDDIIGKKCEPGSFPKCYKEYDRRVISCTEGKWKLSHCTYDRVCVTCDHTRNLQIQSPVDKDHDYVTLSTTEHAYCITPGEESIIENHIKHVQNVEKNNSRNLSVYELIVNSEYYKKNQADTQSNMKKRENKNLSNGKDTNNRSKNGNTEPKEKSKLKVLYEGYEDCNLEGDVKLSETHRSEYKRCMFGKWIPGECVNGDHYDEDQYDILPMPPYVFINKVECLPHELPLVYEENDGKSKRGNVKLSESYTGPYLKYPDYICNHTSHCSFLETRYNGALSGTFTVCHDEPFCYVYDSPTQENLDKIVKAGQHYNTTDPGENYSWFLIEMQKIANSEPGQTKYDTKNNSGTKMKTCLYVVAIVFIFIF</sequence>
<protein>
    <submittedName>
        <fullName evidence="3">Uncharacterized protein</fullName>
    </submittedName>
</protein>
<keyword evidence="5" id="KW-1185">Reference proteome</keyword>
<feature type="compositionally biased region" description="Polar residues" evidence="1">
    <location>
        <begin position="171"/>
        <end position="187"/>
    </location>
</feature>
<evidence type="ECO:0000313" key="3">
    <source>
        <dbReference type="EMBL" id="PVZ97448.1"/>
    </source>
</evidence>
<dbReference type="AlphaFoldDB" id="A0A2U1IXC5"/>
<evidence type="ECO:0000256" key="2">
    <source>
        <dbReference type="SAM" id="SignalP"/>
    </source>
</evidence>